<dbReference type="Proteomes" id="UP001141806">
    <property type="component" value="Unassembled WGS sequence"/>
</dbReference>
<keyword evidence="3" id="KW-1185">Reference proteome</keyword>
<evidence type="ECO:0000256" key="1">
    <source>
        <dbReference type="ARBA" id="ARBA00005437"/>
    </source>
</evidence>
<dbReference type="OrthoDB" id="97518at2759"/>
<dbReference type="AlphaFoldDB" id="A0A9Q0KVH8"/>
<dbReference type="Pfam" id="PF04525">
    <property type="entry name" value="LOR"/>
    <property type="match status" value="1"/>
</dbReference>
<dbReference type="SUPFAM" id="SSF54518">
    <property type="entry name" value="Tubby C-terminal domain-like"/>
    <property type="match status" value="1"/>
</dbReference>
<reference evidence="2" key="1">
    <citation type="journal article" date="2023" name="Plant J.">
        <title>The genome of the king protea, Protea cynaroides.</title>
        <authorList>
            <person name="Chang J."/>
            <person name="Duong T.A."/>
            <person name="Schoeman C."/>
            <person name="Ma X."/>
            <person name="Roodt D."/>
            <person name="Barker N."/>
            <person name="Li Z."/>
            <person name="Van de Peer Y."/>
            <person name="Mizrachi E."/>
        </authorList>
    </citation>
    <scope>NUCLEOTIDE SEQUENCE</scope>
    <source>
        <tissue evidence="2">Young leaves</tissue>
    </source>
</reference>
<proteinExistence type="inferred from homology"/>
<sequence length="190" mass="21425">MSNSVTVVGPNFCSPCPVDLKIVSKGHSVRDNFAVTDVKGNIAFKVKGTLFGIHDRHILLDANGNPVLSMQQKIMSAHSRWQVFRGKSSESKDLLFSIKRSSMFQIKTKLDVFLAANRKEEVCDFKIKGSWSDRSCTIYLGESSNVIAQMHKKHKWFGKDSYMVTVYPNIDYAFILALIVILNEINYSPT</sequence>
<dbReference type="PANTHER" id="PTHR31087:SF58">
    <property type="entry name" value="OS07G0230700 PROTEIN"/>
    <property type="match status" value="1"/>
</dbReference>
<comment type="similarity">
    <text evidence="1">Belongs to the LOR family.</text>
</comment>
<name>A0A9Q0KVH8_9MAGN</name>
<organism evidence="2 3">
    <name type="scientific">Protea cynaroides</name>
    <dbReference type="NCBI Taxonomy" id="273540"/>
    <lineage>
        <taxon>Eukaryota</taxon>
        <taxon>Viridiplantae</taxon>
        <taxon>Streptophyta</taxon>
        <taxon>Embryophyta</taxon>
        <taxon>Tracheophyta</taxon>
        <taxon>Spermatophyta</taxon>
        <taxon>Magnoliopsida</taxon>
        <taxon>Proteales</taxon>
        <taxon>Proteaceae</taxon>
        <taxon>Protea</taxon>
    </lineage>
</organism>
<dbReference type="EMBL" id="JAMYWD010000002">
    <property type="protein sequence ID" value="KAJ4977568.1"/>
    <property type="molecule type" value="Genomic_DNA"/>
</dbReference>
<dbReference type="InterPro" id="IPR007612">
    <property type="entry name" value="LOR"/>
</dbReference>
<gene>
    <name evidence="2" type="ORF">NE237_008348</name>
</gene>
<dbReference type="Gene3D" id="2.40.160.200">
    <property type="entry name" value="LURP1-related"/>
    <property type="match status" value="1"/>
</dbReference>
<protein>
    <submittedName>
        <fullName evidence="2">Uncharacterized protein</fullName>
    </submittedName>
</protein>
<dbReference type="InterPro" id="IPR025659">
    <property type="entry name" value="Tubby-like_C"/>
</dbReference>
<accession>A0A9Q0KVH8</accession>
<comment type="caution">
    <text evidence="2">The sequence shown here is derived from an EMBL/GenBank/DDBJ whole genome shotgun (WGS) entry which is preliminary data.</text>
</comment>
<dbReference type="PANTHER" id="PTHR31087">
    <property type="match status" value="1"/>
</dbReference>
<dbReference type="InterPro" id="IPR038595">
    <property type="entry name" value="LOR_sf"/>
</dbReference>
<evidence type="ECO:0000313" key="2">
    <source>
        <dbReference type="EMBL" id="KAJ4977568.1"/>
    </source>
</evidence>
<evidence type="ECO:0000313" key="3">
    <source>
        <dbReference type="Proteomes" id="UP001141806"/>
    </source>
</evidence>